<dbReference type="InterPro" id="IPR052176">
    <property type="entry name" value="Glycosyl_Hydrlase_43_Enz"/>
</dbReference>
<comment type="similarity">
    <text evidence="1 8">Belongs to the glycosyl hydrolase 43 family.</text>
</comment>
<dbReference type="InterPro" id="IPR023296">
    <property type="entry name" value="Glyco_hydro_beta-prop_sf"/>
</dbReference>
<evidence type="ECO:0000256" key="6">
    <source>
        <dbReference type="PIRSR" id="PIRSR606710-1"/>
    </source>
</evidence>
<feature type="site" description="Important for catalytic activity, responsible for pKa modulation of the active site Glu and correct orientation of both the proton donor and substrate" evidence="7">
    <location>
        <position position="142"/>
    </location>
</feature>
<dbReference type="CDD" id="cd08991">
    <property type="entry name" value="GH43_HoAraf43-like"/>
    <property type="match status" value="1"/>
</dbReference>
<dbReference type="AlphaFoldDB" id="A0A4V2JH97"/>
<keyword evidence="2" id="KW-0858">Xylan degradation</keyword>
<sequence>MKYLFAFFLSTSVFFIDQQAFANPYKKALNDTIYLADPTIFLDGGVYYLYGTSGDKGFLVYSSSDLKNWTKPTGKNKGFALKKGDAFGNKGFWAPQVFKRGKTYFMAYTADEQIAIAHGNSPAGPFVQEELKAISGTGKQIDPFVFTDTDGKNYLYHVKLDQGNKIFVAQLKDDFSDVIPETTKFCLSGTAPWENTAKTDWPVTEGPTVIKKENLYYLFYSANDFRNPDYAVGYATSNSATGPWTKYQGNPIISKKVLQINGTGHGDFFIDKNGVLQYVFHTHHSNRKVSPRATAIIKAAFINDKNERFRMQIDPESFRFLMQRIN</sequence>
<dbReference type="Pfam" id="PF04616">
    <property type="entry name" value="Glyco_hydro_43"/>
    <property type="match status" value="1"/>
</dbReference>
<gene>
    <name evidence="9" type="ORF">EYS08_04030</name>
</gene>
<evidence type="ECO:0000256" key="1">
    <source>
        <dbReference type="ARBA" id="ARBA00009865"/>
    </source>
</evidence>
<dbReference type="RefSeq" id="WP_131028556.1">
    <property type="nucleotide sequence ID" value="NZ_SIXF01000002.1"/>
</dbReference>
<keyword evidence="5 8" id="KW-0326">Glycosidase</keyword>
<keyword evidence="3 8" id="KW-0378">Hydrolase</keyword>
<dbReference type="PANTHER" id="PTHR43772:SF2">
    <property type="entry name" value="PUTATIVE (AFU_ORTHOLOGUE AFUA_2G04480)-RELATED"/>
    <property type="match status" value="1"/>
</dbReference>
<evidence type="ECO:0000256" key="7">
    <source>
        <dbReference type="PIRSR" id="PIRSR606710-2"/>
    </source>
</evidence>
<organism evidence="9 10">
    <name type="scientific">Pedobacter kyonggii</name>
    <dbReference type="NCBI Taxonomy" id="1926871"/>
    <lineage>
        <taxon>Bacteria</taxon>
        <taxon>Pseudomonadati</taxon>
        <taxon>Bacteroidota</taxon>
        <taxon>Sphingobacteriia</taxon>
        <taxon>Sphingobacteriales</taxon>
        <taxon>Sphingobacteriaceae</taxon>
        <taxon>Pedobacter</taxon>
    </lineage>
</organism>
<keyword evidence="2" id="KW-0624">Polysaccharide degradation</keyword>
<dbReference type="EMBL" id="SIXF01000002">
    <property type="protein sequence ID" value="TBO44481.1"/>
    <property type="molecule type" value="Genomic_DNA"/>
</dbReference>
<accession>A0A4V2JH97</accession>
<name>A0A4V2JH97_9SPHI</name>
<evidence type="ECO:0000256" key="3">
    <source>
        <dbReference type="ARBA" id="ARBA00022801"/>
    </source>
</evidence>
<dbReference type="SUPFAM" id="SSF75005">
    <property type="entry name" value="Arabinanase/levansucrase/invertase"/>
    <property type="match status" value="1"/>
</dbReference>
<evidence type="ECO:0000313" key="10">
    <source>
        <dbReference type="Proteomes" id="UP000291819"/>
    </source>
</evidence>
<feature type="active site" description="Proton acceptor" evidence="6">
    <location>
        <position position="37"/>
    </location>
</feature>
<dbReference type="OrthoDB" id="3308423at2"/>
<evidence type="ECO:0000313" key="9">
    <source>
        <dbReference type="EMBL" id="TBO44481.1"/>
    </source>
</evidence>
<dbReference type="Proteomes" id="UP000291819">
    <property type="component" value="Unassembled WGS sequence"/>
</dbReference>
<dbReference type="GO" id="GO:0004553">
    <property type="term" value="F:hydrolase activity, hydrolyzing O-glycosyl compounds"/>
    <property type="evidence" value="ECO:0007669"/>
    <property type="project" value="InterPro"/>
</dbReference>
<protein>
    <submittedName>
        <fullName evidence="9">Beta-xylosidase</fullName>
    </submittedName>
</protein>
<dbReference type="Gene3D" id="2.115.10.20">
    <property type="entry name" value="Glycosyl hydrolase domain, family 43"/>
    <property type="match status" value="1"/>
</dbReference>
<keyword evidence="10" id="KW-1185">Reference proteome</keyword>
<evidence type="ECO:0000256" key="8">
    <source>
        <dbReference type="RuleBase" id="RU361187"/>
    </source>
</evidence>
<comment type="caution">
    <text evidence="9">The sequence shown here is derived from an EMBL/GenBank/DDBJ whole genome shotgun (WGS) entry which is preliminary data.</text>
</comment>
<evidence type="ECO:0000256" key="2">
    <source>
        <dbReference type="ARBA" id="ARBA00022651"/>
    </source>
</evidence>
<evidence type="ECO:0000256" key="4">
    <source>
        <dbReference type="ARBA" id="ARBA00023277"/>
    </source>
</evidence>
<dbReference type="InterPro" id="IPR006710">
    <property type="entry name" value="Glyco_hydro_43"/>
</dbReference>
<dbReference type="GO" id="GO:0045493">
    <property type="term" value="P:xylan catabolic process"/>
    <property type="evidence" value="ECO:0007669"/>
    <property type="project" value="UniProtKB-KW"/>
</dbReference>
<proteinExistence type="inferred from homology"/>
<reference evidence="9 10" key="1">
    <citation type="submission" date="2019-02" db="EMBL/GenBank/DDBJ databases">
        <title>Pedobacter kyonggii whole genome sequence analysis.</title>
        <authorList>
            <person name="Dahal R.H."/>
        </authorList>
    </citation>
    <scope>NUCLEOTIDE SEQUENCE [LARGE SCALE GENOMIC DNA]</scope>
    <source>
        <strain evidence="9 10">K-4-11-1</strain>
    </source>
</reference>
<dbReference type="PANTHER" id="PTHR43772">
    <property type="entry name" value="ENDO-1,4-BETA-XYLANASE"/>
    <property type="match status" value="1"/>
</dbReference>
<evidence type="ECO:0000256" key="5">
    <source>
        <dbReference type="ARBA" id="ARBA00023295"/>
    </source>
</evidence>
<keyword evidence="4" id="KW-0119">Carbohydrate metabolism</keyword>
<feature type="active site" description="Proton donor" evidence="6">
    <location>
        <position position="205"/>
    </location>
</feature>